<evidence type="ECO:0000256" key="9">
    <source>
        <dbReference type="RuleBase" id="RU003357"/>
    </source>
</evidence>
<keyword evidence="4 8" id="KW-0812">Transmembrane</keyword>
<evidence type="ECO:0000256" key="8">
    <source>
        <dbReference type="PROSITE-ProRule" id="PRU01360"/>
    </source>
</evidence>
<keyword evidence="5 9" id="KW-0798">TonB box</keyword>
<dbReference type="STRING" id="1184151.AW736_24985"/>
<dbReference type="InterPro" id="IPR039426">
    <property type="entry name" value="TonB-dep_rcpt-like"/>
</dbReference>
<dbReference type="InterPro" id="IPR037066">
    <property type="entry name" value="Plug_dom_sf"/>
</dbReference>
<dbReference type="Pfam" id="PF13620">
    <property type="entry name" value="CarboxypepD_reg"/>
    <property type="match status" value="1"/>
</dbReference>
<dbReference type="PANTHER" id="PTHR40980:SF4">
    <property type="entry name" value="TONB-DEPENDENT RECEPTOR-LIKE BETA-BARREL DOMAIN-CONTAINING PROTEIN"/>
    <property type="match status" value="1"/>
</dbReference>
<name>A0A178IC79_9BACT</name>
<evidence type="ECO:0000256" key="2">
    <source>
        <dbReference type="ARBA" id="ARBA00022448"/>
    </source>
</evidence>
<dbReference type="Pfam" id="PF00593">
    <property type="entry name" value="TonB_dep_Rec_b-barrel"/>
    <property type="match status" value="1"/>
</dbReference>
<evidence type="ECO:0000256" key="6">
    <source>
        <dbReference type="ARBA" id="ARBA00023136"/>
    </source>
</evidence>
<evidence type="ECO:0000256" key="4">
    <source>
        <dbReference type="ARBA" id="ARBA00022692"/>
    </source>
</evidence>
<dbReference type="InterPro" id="IPR010104">
    <property type="entry name" value="TonB_rcpt_bac"/>
</dbReference>
<dbReference type="EMBL" id="LRRQ01000179">
    <property type="protein sequence ID" value="OAM87221.1"/>
    <property type="molecule type" value="Genomic_DNA"/>
</dbReference>
<comment type="caution">
    <text evidence="14">The sequence shown here is derived from an EMBL/GenBank/DDBJ whole genome shotgun (WGS) entry which is preliminary data.</text>
</comment>
<evidence type="ECO:0000313" key="14">
    <source>
        <dbReference type="EMBL" id="OAM87221.1"/>
    </source>
</evidence>
<dbReference type="Gene3D" id="2.40.170.20">
    <property type="entry name" value="TonB-dependent receptor, beta-barrel domain"/>
    <property type="match status" value="1"/>
</dbReference>
<accession>A0A178IC79</accession>
<keyword evidence="6 8" id="KW-0472">Membrane</keyword>
<dbReference type="AlphaFoldDB" id="A0A178IC79"/>
<keyword evidence="15" id="KW-1185">Reference proteome</keyword>
<dbReference type="InterPro" id="IPR008969">
    <property type="entry name" value="CarboxyPept-like_regulatory"/>
</dbReference>
<evidence type="ECO:0000259" key="12">
    <source>
        <dbReference type="Pfam" id="PF00593"/>
    </source>
</evidence>
<proteinExistence type="inferred from homology"/>
<dbReference type="PANTHER" id="PTHR40980">
    <property type="entry name" value="PLUG DOMAIN-CONTAINING PROTEIN"/>
    <property type="match status" value="1"/>
</dbReference>
<dbReference type="SUPFAM" id="SSF56935">
    <property type="entry name" value="Porins"/>
    <property type="match status" value="1"/>
</dbReference>
<dbReference type="InterPro" id="IPR012910">
    <property type="entry name" value="Plug_dom"/>
</dbReference>
<gene>
    <name evidence="14" type="ORF">AW736_24985</name>
</gene>
<dbReference type="NCBIfam" id="TIGR01782">
    <property type="entry name" value="TonB-Xanth-Caul"/>
    <property type="match status" value="1"/>
</dbReference>
<evidence type="ECO:0000259" key="13">
    <source>
        <dbReference type="Pfam" id="PF07715"/>
    </source>
</evidence>
<keyword evidence="11" id="KW-0732">Signal</keyword>
<organism evidence="14 15">
    <name type="scientific">Termitidicoccus mucosus</name>
    <dbReference type="NCBI Taxonomy" id="1184151"/>
    <lineage>
        <taxon>Bacteria</taxon>
        <taxon>Pseudomonadati</taxon>
        <taxon>Verrucomicrobiota</taxon>
        <taxon>Opitutia</taxon>
        <taxon>Opitutales</taxon>
        <taxon>Opitutaceae</taxon>
        <taxon>Termitidicoccus</taxon>
    </lineage>
</organism>
<comment type="subcellular location">
    <subcellularLocation>
        <location evidence="1 8">Cell outer membrane</location>
        <topology evidence="1 8">Multi-pass membrane protein</topology>
    </subcellularLocation>
</comment>
<sequence length="1173" mass="129347">MTTHKFLPALDRRQCIRCIAWSRPLAAVLAVLLCALPAVAQNAATGTVTGRVSNAATLKYLAGAEVVDRDSRQRAFTDTDGSFILVLPVGERAIVVNYGGLDSQTAAVTVTAGETVTRDIALTSADYGPRAAAAGEIIKLEAFVVSGEREGRMASIAQQKASDVLVNMISSDEFPNVAGANLGDFLRNIPGIDIMDSGNDPRDIMIRGMDSQMASVTSDGLRMANAGGTDGNSRAFNLDQISIQNYETIEVYKTPTAAMSADSGGGSINLVSKSAFNLKQRRISFQAGGVVNTENLRLGRRAGSTGDELSTRPVGNLYYANSFLNNRLGVVFTANYNDFYNVSSGMRHRRYSLYERSNYGGYLDDVLASGAETGIYSRDFNYGYDSGFTRRTSFSLNLDYKLTPSVKLYLNSQVNTSLIRTGRQTLALPGGERPSEAASEGGSTTGIAPDHWITNSQGYQIPVWSPYVTTVYTAGADIRANTVQDAANSKGAAVTTGLEVLNKIGRGSTFAGGMEYKRAGWKINLDAGVSLSTNHYTTQDGMAINSATAYLRGIDYRIDHAPGAAYPLITQLHGPDMYDLANYVSRVNSQSALVTVPGTGRDVPGEGGAGTVVIPGVSTNRTYPTVQMARGDYGPFQVSNGRWLSTKDKFSTLKLDARRSFFTRIPMYVQAGGLYREQERHTDKNGQSHWFFNGTTAELQDMLEKVKSPDLDATVGPYPPVPYFSLPHIDQYFREHPEKFTEDVVWRTETELGGDKFSRERVAGAYGMFNIRLGRFSALLGMRYERTDQYGRGPVANDDATAARASEMLMDYVRGYGYADITAAYNDTAINPLTGVSGQSLVTNYSVSQAQALELTRLRYANTAAVDKSYADWFPNVQLKYNLTANFIARASYNKSISRQPFDRLMPGYTVNVDSSGAYAIDMNNPSLKPIYHTNYDVALEYYMKGGGSASIGYYYKDVQNYTANVTETITENGVYDYDFRNYVGASLERPVNIGGQKNWGIEASFSQRLGFIHERLKNFSLYAAYTYQEGETNSSFNSTAPLTGLETMPKSMPAYRVVPRKLKLSLSYRGSRLNASVSYNWADSFYDGTMFRFFNDREPGKVDPAAFGYLWRDARGTFDAAMSYTFYRRYSFYVEAKNLTNEPFRTYLHNPNWTWEYQKYGAFVYFGIKGTF</sequence>
<evidence type="ECO:0000256" key="11">
    <source>
        <dbReference type="SAM" id="SignalP"/>
    </source>
</evidence>
<dbReference type="Proteomes" id="UP000078486">
    <property type="component" value="Unassembled WGS sequence"/>
</dbReference>
<feature type="domain" description="TonB-dependent receptor plug" evidence="13">
    <location>
        <begin position="164"/>
        <end position="266"/>
    </location>
</feature>
<dbReference type="GO" id="GO:0009279">
    <property type="term" value="C:cell outer membrane"/>
    <property type="evidence" value="ECO:0007669"/>
    <property type="project" value="UniProtKB-SubCell"/>
</dbReference>
<keyword evidence="3 8" id="KW-1134">Transmembrane beta strand</keyword>
<keyword evidence="2 8" id="KW-0813">Transport</keyword>
<evidence type="ECO:0000256" key="1">
    <source>
        <dbReference type="ARBA" id="ARBA00004571"/>
    </source>
</evidence>
<keyword evidence="7 8" id="KW-0998">Cell outer membrane</keyword>
<dbReference type="Gene3D" id="2.170.130.10">
    <property type="entry name" value="TonB-dependent receptor, plug domain"/>
    <property type="match status" value="1"/>
</dbReference>
<dbReference type="Gene3D" id="2.60.40.1120">
    <property type="entry name" value="Carboxypeptidase-like, regulatory domain"/>
    <property type="match status" value="1"/>
</dbReference>
<evidence type="ECO:0000256" key="3">
    <source>
        <dbReference type="ARBA" id="ARBA00022452"/>
    </source>
</evidence>
<evidence type="ECO:0000256" key="7">
    <source>
        <dbReference type="ARBA" id="ARBA00023237"/>
    </source>
</evidence>
<feature type="signal peptide" evidence="11">
    <location>
        <begin position="1"/>
        <end position="40"/>
    </location>
</feature>
<evidence type="ECO:0000256" key="10">
    <source>
        <dbReference type="SAM" id="MobiDB-lite"/>
    </source>
</evidence>
<dbReference type="InterPro" id="IPR036942">
    <property type="entry name" value="Beta-barrel_TonB_sf"/>
</dbReference>
<feature type="chain" id="PRO_5008088581" description="TonB-dependent receptor" evidence="11">
    <location>
        <begin position="41"/>
        <end position="1173"/>
    </location>
</feature>
<evidence type="ECO:0000256" key="5">
    <source>
        <dbReference type="ARBA" id="ARBA00023077"/>
    </source>
</evidence>
<feature type="region of interest" description="Disordered" evidence="10">
    <location>
        <begin position="426"/>
        <end position="449"/>
    </location>
</feature>
<evidence type="ECO:0000313" key="15">
    <source>
        <dbReference type="Proteomes" id="UP000078486"/>
    </source>
</evidence>
<reference evidence="14 15" key="1">
    <citation type="submission" date="2016-01" db="EMBL/GenBank/DDBJ databases">
        <title>High potential of lignocellulose degradation of a new Verrucomicrobia species.</title>
        <authorList>
            <person name="Wang Y."/>
            <person name="Shi Y."/>
            <person name="Qiu Z."/>
            <person name="Liu S."/>
            <person name="Yang H."/>
        </authorList>
    </citation>
    <scope>NUCLEOTIDE SEQUENCE [LARGE SCALE GENOMIC DNA]</scope>
    <source>
        <strain evidence="14 15">TSB47</strain>
    </source>
</reference>
<dbReference type="InterPro" id="IPR000531">
    <property type="entry name" value="Beta-barrel_TonB"/>
</dbReference>
<dbReference type="SUPFAM" id="SSF49464">
    <property type="entry name" value="Carboxypeptidase regulatory domain-like"/>
    <property type="match status" value="1"/>
</dbReference>
<feature type="domain" description="TonB-dependent receptor-like beta-barrel" evidence="12">
    <location>
        <begin position="631"/>
        <end position="1140"/>
    </location>
</feature>
<comment type="similarity">
    <text evidence="8 9">Belongs to the TonB-dependent receptor family.</text>
</comment>
<dbReference type="RefSeq" id="WP_068772996.1">
    <property type="nucleotide sequence ID" value="NZ_CP109796.1"/>
</dbReference>
<evidence type="ECO:0008006" key="16">
    <source>
        <dbReference type="Google" id="ProtNLM"/>
    </source>
</evidence>
<dbReference type="PROSITE" id="PS52016">
    <property type="entry name" value="TONB_DEPENDENT_REC_3"/>
    <property type="match status" value="1"/>
</dbReference>
<protein>
    <recommendedName>
        <fullName evidence="16">TonB-dependent receptor</fullName>
    </recommendedName>
</protein>
<dbReference type="Pfam" id="PF07715">
    <property type="entry name" value="Plug"/>
    <property type="match status" value="1"/>
</dbReference>